<feature type="region of interest" description="Disordered" evidence="1">
    <location>
        <begin position="24"/>
        <end position="49"/>
    </location>
</feature>
<dbReference type="Proteomes" id="UP000291084">
    <property type="component" value="Chromosome 11"/>
</dbReference>
<reference evidence="2 3" key="1">
    <citation type="journal article" date="2015" name="Sci. Rep.">
        <title>The power of single molecule real-time sequencing technology in the de novo assembly of a eukaryotic genome.</title>
        <authorList>
            <person name="Sakai H."/>
            <person name="Naito K."/>
            <person name="Ogiso-Tanaka E."/>
            <person name="Takahashi Y."/>
            <person name="Iseki K."/>
            <person name="Muto C."/>
            <person name="Satou K."/>
            <person name="Teruya K."/>
            <person name="Shiroma A."/>
            <person name="Shimoji M."/>
            <person name="Hirano T."/>
            <person name="Itoh T."/>
            <person name="Kaga A."/>
            <person name="Tomooka N."/>
        </authorList>
    </citation>
    <scope>NUCLEOTIDE SEQUENCE [LARGE SCALE GENOMIC DNA]</scope>
    <source>
        <strain evidence="3">cv. Shumari</strain>
    </source>
</reference>
<gene>
    <name evidence="2" type="primary">Vigan.11G091300</name>
    <name evidence="2" type="ORF">VIGAN_11091300</name>
</gene>
<feature type="compositionally biased region" description="Pro residues" evidence="1">
    <location>
        <begin position="24"/>
        <end position="38"/>
    </location>
</feature>
<evidence type="ECO:0000313" key="3">
    <source>
        <dbReference type="Proteomes" id="UP000291084"/>
    </source>
</evidence>
<accession>A0A0S3T8U7</accession>
<name>A0A0S3T8U7_PHAAN</name>
<evidence type="ECO:0000313" key="2">
    <source>
        <dbReference type="EMBL" id="BAU01640.1"/>
    </source>
</evidence>
<protein>
    <submittedName>
        <fullName evidence="2">Uncharacterized protein</fullName>
    </submittedName>
</protein>
<dbReference type="EMBL" id="AP015044">
    <property type="protein sequence ID" value="BAU01640.1"/>
    <property type="molecule type" value="Genomic_DNA"/>
</dbReference>
<organism evidence="2 3">
    <name type="scientific">Vigna angularis var. angularis</name>
    <dbReference type="NCBI Taxonomy" id="157739"/>
    <lineage>
        <taxon>Eukaryota</taxon>
        <taxon>Viridiplantae</taxon>
        <taxon>Streptophyta</taxon>
        <taxon>Embryophyta</taxon>
        <taxon>Tracheophyta</taxon>
        <taxon>Spermatophyta</taxon>
        <taxon>Magnoliopsida</taxon>
        <taxon>eudicotyledons</taxon>
        <taxon>Gunneridae</taxon>
        <taxon>Pentapetalae</taxon>
        <taxon>rosids</taxon>
        <taxon>fabids</taxon>
        <taxon>Fabales</taxon>
        <taxon>Fabaceae</taxon>
        <taxon>Papilionoideae</taxon>
        <taxon>50 kb inversion clade</taxon>
        <taxon>NPAAA clade</taxon>
        <taxon>indigoferoid/millettioid clade</taxon>
        <taxon>Phaseoleae</taxon>
        <taxon>Vigna</taxon>
    </lineage>
</organism>
<evidence type="ECO:0000256" key="1">
    <source>
        <dbReference type="SAM" id="MobiDB-lite"/>
    </source>
</evidence>
<dbReference type="AlphaFoldDB" id="A0A0S3T8U7"/>
<sequence>MSKEENLKKIQWISGWKPRQLDPPPLWHLIQRPPPKQPPASSNMAPAPPTRSLEMLQRWNRKHRQSNVSFNHCSSSCSASNFIFNHHLHMESVIS</sequence>
<keyword evidence="3" id="KW-1185">Reference proteome</keyword>
<proteinExistence type="predicted"/>